<reference evidence="1 2" key="1">
    <citation type="submission" date="2014-04" db="EMBL/GenBank/DDBJ databases">
        <authorList>
            <consortium name="DOE Joint Genome Institute"/>
            <person name="Kuo A."/>
            <person name="Tarkka M."/>
            <person name="Buscot F."/>
            <person name="Kohler A."/>
            <person name="Nagy L.G."/>
            <person name="Floudas D."/>
            <person name="Copeland A."/>
            <person name="Barry K.W."/>
            <person name="Cichocki N."/>
            <person name="Veneault-Fourrey C."/>
            <person name="LaButti K."/>
            <person name="Lindquist E.A."/>
            <person name="Lipzen A."/>
            <person name="Lundell T."/>
            <person name="Morin E."/>
            <person name="Murat C."/>
            <person name="Sun H."/>
            <person name="Tunlid A."/>
            <person name="Henrissat B."/>
            <person name="Grigoriev I.V."/>
            <person name="Hibbett D.S."/>
            <person name="Martin F."/>
            <person name="Nordberg H.P."/>
            <person name="Cantor M.N."/>
            <person name="Hua S.X."/>
        </authorList>
    </citation>
    <scope>NUCLEOTIDE SEQUENCE [LARGE SCALE GENOMIC DNA]</scope>
    <source>
        <strain evidence="1 2">F 1598</strain>
    </source>
</reference>
<gene>
    <name evidence="1" type="ORF">PILCRDRAFT_135020</name>
</gene>
<evidence type="ECO:0000313" key="2">
    <source>
        <dbReference type="Proteomes" id="UP000054166"/>
    </source>
</evidence>
<protein>
    <submittedName>
        <fullName evidence="1">Uncharacterized protein</fullName>
    </submittedName>
</protein>
<dbReference type="HOGENOM" id="CLU_2590583_0_0_1"/>
<dbReference type="Proteomes" id="UP000054166">
    <property type="component" value="Unassembled WGS sequence"/>
</dbReference>
<organism evidence="1 2">
    <name type="scientific">Piloderma croceum (strain F 1598)</name>
    <dbReference type="NCBI Taxonomy" id="765440"/>
    <lineage>
        <taxon>Eukaryota</taxon>
        <taxon>Fungi</taxon>
        <taxon>Dikarya</taxon>
        <taxon>Basidiomycota</taxon>
        <taxon>Agaricomycotina</taxon>
        <taxon>Agaricomycetes</taxon>
        <taxon>Agaricomycetidae</taxon>
        <taxon>Atheliales</taxon>
        <taxon>Atheliaceae</taxon>
        <taxon>Piloderma</taxon>
    </lineage>
</organism>
<proteinExistence type="predicted"/>
<name>A0A0C3CPP6_PILCF</name>
<evidence type="ECO:0000313" key="1">
    <source>
        <dbReference type="EMBL" id="KIM91632.1"/>
    </source>
</evidence>
<dbReference type="AlphaFoldDB" id="A0A0C3CPP6"/>
<reference evidence="2" key="2">
    <citation type="submission" date="2015-01" db="EMBL/GenBank/DDBJ databases">
        <title>Evolutionary Origins and Diversification of the Mycorrhizal Mutualists.</title>
        <authorList>
            <consortium name="DOE Joint Genome Institute"/>
            <consortium name="Mycorrhizal Genomics Consortium"/>
            <person name="Kohler A."/>
            <person name="Kuo A."/>
            <person name="Nagy L.G."/>
            <person name="Floudas D."/>
            <person name="Copeland A."/>
            <person name="Barry K.W."/>
            <person name="Cichocki N."/>
            <person name="Veneault-Fourrey C."/>
            <person name="LaButti K."/>
            <person name="Lindquist E.A."/>
            <person name="Lipzen A."/>
            <person name="Lundell T."/>
            <person name="Morin E."/>
            <person name="Murat C."/>
            <person name="Riley R."/>
            <person name="Ohm R."/>
            <person name="Sun H."/>
            <person name="Tunlid A."/>
            <person name="Henrissat B."/>
            <person name="Grigoriev I.V."/>
            <person name="Hibbett D.S."/>
            <person name="Martin F."/>
        </authorList>
    </citation>
    <scope>NUCLEOTIDE SEQUENCE [LARGE SCALE GENOMIC DNA]</scope>
    <source>
        <strain evidence="2">F 1598</strain>
    </source>
</reference>
<dbReference type="EMBL" id="KN832971">
    <property type="protein sequence ID" value="KIM91632.1"/>
    <property type="molecule type" value="Genomic_DNA"/>
</dbReference>
<sequence>MVMDLQKRIMPIRKLRLLPTFVAAPCPMSHTNAAMQWVLWTMNRHNNRICPRLRTLCRTTLYIRLSCTSPWAASSTGVQQ</sequence>
<keyword evidence="2" id="KW-1185">Reference proteome</keyword>
<accession>A0A0C3CPP6</accession>
<dbReference type="InParanoid" id="A0A0C3CPP6"/>